<protein>
    <submittedName>
        <fullName evidence="2">Uncharacterized protein</fullName>
    </submittedName>
</protein>
<organism evidence="2 3">
    <name type="scientific">Microlunatus antarcticus</name>
    <dbReference type="NCBI Taxonomy" id="53388"/>
    <lineage>
        <taxon>Bacteria</taxon>
        <taxon>Bacillati</taxon>
        <taxon>Actinomycetota</taxon>
        <taxon>Actinomycetes</taxon>
        <taxon>Propionibacteriales</taxon>
        <taxon>Propionibacteriaceae</taxon>
        <taxon>Microlunatus</taxon>
    </lineage>
</organism>
<dbReference type="Proteomes" id="UP000565572">
    <property type="component" value="Unassembled WGS sequence"/>
</dbReference>
<evidence type="ECO:0000256" key="1">
    <source>
        <dbReference type="SAM" id="MobiDB-lite"/>
    </source>
</evidence>
<reference evidence="2 3" key="1">
    <citation type="submission" date="2020-08" db="EMBL/GenBank/DDBJ databases">
        <title>Sequencing the genomes of 1000 actinobacteria strains.</title>
        <authorList>
            <person name="Klenk H.-P."/>
        </authorList>
    </citation>
    <scope>NUCLEOTIDE SEQUENCE [LARGE SCALE GENOMIC DNA]</scope>
    <source>
        <strain evidence="2 3">DSM 11053</strain>
    </source>
</reference>
<evidence type="ECO:0000313" key="2">
    <source>
        <dbReference type="EMBL" id="MBB3328033.1"/>
    </source>
</evidence>
<name>A0A7W5JXC0_9ACTN</name>
<dbReference type="EMBL" id="JACHZG010000001">
    <property type="protein sequence ID" value="MBB3328033.1"/>
    <property type="molecule type" value="Genomic_DNA"/>
</dbReference>
<dbReference type="AlphaFoldDB" id="A0A7W5JXC0"/>
<evidence type="ECO:0000313" key="3">
    <source>
        <dbReference type="Proteomes" id="UP000565572"/>
    </source>
</evidence>
<sequence length="64" mass="6904">MTDITGYVNLALLLLGVWFVLSVQGHVKQIAADVRAIRLAQVDDAAPPMPARESPSDPAVDPHR</sequence>
<proteinExistence type="predicted"/>
<accession>A0A7W5JXC0</accession>
<gene>
    <name evidence="2" type="ORF">FHX39_002977</name>
</gene>
<keyword evidence="3" id="KW-1185">Reference proteome</keyword>
<comment type="caution">
    <text evidence="2">The sequence shown here is derived from an EMBL/GenBank/DDBJ whole genome shotgun (WGS) entry which is preliminary data.</text>
</comment>
<feature type="region of interest" description="Disordered" evidence="1">
    <location>
        <begin position="45"/>
        <end position="64"/>
    </location>
</feature>
<dbReference type="RefSeq" id="WP_183339652.1">
    <property type="nucleotide sequence ID" value="NZ_JACHZG010000001.1"/>
</dbReference>